<reference evidence="2 3" key="1">
    <citation type="submission" date="2024-02" db="EMBL/GenBank/DDBJ databases">
        <authorList>
            <person name="Chen Y."/>
            <person name="Shah S."/>
            <person name="Dougan E. K."/>
            <person name="Thang M."/>
            <person name="Chan C."/>
        </authorList>
    </citation>
    <scope>NUCLEOTIDE SEQUENCE [LARGE SCALE GENOMIC DNA]</scope>
</reference>
<dbReference type="InterPro" id="IPR030395">
    <property type="entry name" value="GP_PDE_dom"/>
</dbReference>
<evidence type="ECO:0000259" key="1">
    <source>
        <dbReference type="PROSITE" id="PS51704"/>
    </source>
</evidence>
<dbReference type="Pfam" id="PF03009">
    <property type="entry name" value="GDPD"/>
    <property type="match status" value="1"/>
</dbReference>
<dbReference type="SUPFAM" id="SSF51695">
    <property type="entry name" value="PLC-like phosphodiesterases"/>
    <property type="match status" value="1"/>
</dbReference>
<dbReference type="EMBL" id="CAXAMM010007658">
    <property type="protein sequence ID" value="CAK9014919.1"/>
    <property type="molecule type" value="Genomic_DNA"/>
</dbReference>
<accession>A0ABP0JLE9</accession>
<dbReference type="PANTHER" id="PTHR46211:SF8">
    <property type="entry name" value="PHOSPHODIESTERASE"/>
    <property type="match status" value="1"/>
</dbReference>
<dbReference type="Proteomes" id="UP001642464">
    <property type="component" value="Unassembled WGS sequence"/>
</dbReference>
<protein>
    <submittedName>
        <fullName evidence="2">Glycerophosphodiester phosphodiesterase YhdW (Glycerophosphoryl diester phosphodiesterase)</fullName>
    </submittedName>
</protein>
<organism evidence="2 3">
    <name type="scientific">Durusdinium trenchii</name>
    <dbReference type="NCBI Taxonomy" id="1381693"/>
    <lineage>
        <taxon>Eukaryota</taxon>
        <taxon>Sar</taxon>
        <taxon>Alveolata</taxon>
        <taxon>Dinophyceae</taxon>
        <taxon>Suessiales</taxon>
        <taxon>Symbiodiniaceae</taxon>
        <taxon>Durusdinium</taxon>
    </lineage>
</organism>
<dbReference type="PROSITE" id="PS51704">
    <property type="entry name" value="GP_PDE"/>
    <property type="match status" value="1"/>
</dbReference>
<name>A0ABP0JLE9_9DINO</name>
<dbReference type="InterPro" id="IPR017946">
    <property type="entry name" value="PLC-like_Pdiesterase_TIM-brl"/>
</dbReference>
<feature type="non-terminal residue" evidence="2">
    <location>
        <position position="1"/>
    </location>
</feature>
<proteinExistence type="predicted"/>
<feature type="domain" description="GP-PDE" evidence="1">
    <location>
        <begin position="63"/>
        <end position="285"/>
    </location>
</feature>
<sequence>AEIYDKLGRSANFHLPDDARPPQPAWAPRWTPRLTFWSAVAVICASGAAGLTAIHSVRLEDATEITAHRGASGSAPENTLAAVREAIEAGADWVEIDVQESKEGVVVVAHDSDLKKLSGSDAKIWELTLDELRQIDIGSRFGPEFSVERVPTLEQVLDVCRGRVGLNIELKYYGHDQDLERKVVQLVEARGMQDDVLIMSLEARGIERIKRLRPDWTVGLLIAVAAGDLTNVDADFLAVNTGLATRRLIVSAHNKGKRVFVWTVNDPIQMSIMISRGADPVPGSL</sequence>
<dbReference type="Gene3D" id="3.20.20.190">
    <property type="entry name" value="Phosphatidylinositol (PI) phosphodiesterase"/>
    <property type="match status" value="1"/>
</dbReference>
<comment type="caution">
    <text evidence="2">The sequence shown here is derived from an EMBL/GenBank/DDBJ whole genome shotgun (WGS) entry which is preliminary data.</text>
</comment>
<evidence type="ECO:0000313" key="3">
    <source>
        <dbReference type="Proteomes" id="UP001642464"/>
    </source>
</evidence>
<evidence type="ECO:0000313" key="2">
    <source>
        <dbReference type="EMBL" id="CAK9014919.1"/>
    </source>
</evidence>
<gene>
    <name evidence="2" type="ORF">SCF082_LOCUS12534</name>
</gene>
<dbReference type="PANTHER" id="PTHR46211">
    <property type="entry name" value="GLYCEROPHOSPHORYL DIESTER PHOSPHODIESTERASE"/>
    <property type="match status" value="1"/>
</dbReference>
<dbReference type="CDD" id="cd08579">
    <property type="entry name" value="GDPD_memb_like"/>
    <property type="match status" value="1"/>
</dbReference>
<keyword evidence="3" id="KW-1185">Reference proteome</keyword>